<accession>A0A015KD87</accession>
<dbReference type="EMBL" id="JEMT01001696">
    <property type="protein sequence ID" value="EXX79727.1"/>
    <property type="molecule type" value="Genomic_DNA"/>
</dbReference>
<evidence type="ECO:0000313" key="1">
    <source>
        <dbReference type="EMBL" id="EXX79727.1"/>
    </source>
</evidence>
<comment type="caution">
    <text evidence="1">The sequence shown here is derived from an EMBL/GenBank/DDBJ whole genome shotgun (WGS) entry which is preliminary data.</text>
</comment>
<protein>
    <submittedName>
        <fullName evidence="1">Uncharacterized protein</fullName>
    </submittedName>
</protein>
<dbReference type="STRING" id="1432141.A0A015KD87"/>
<dbReference type="AlphaFoldDB" id="A0A015KD87"/>
<evidence type="ECO:0000313" key="2">
    <source>
        <dbReference type="Proteomes" id="UP000022910"/>
    </source>
</evidence>
<reference evidence="1 2" key="1">
    <citation type="submission" date="2014-02" db="EMBL/GenBank/DDBJ databases">
        <title>Single nucleus genome sequencing reveals high similarity among nuclei of an endomycorrhizal fungus.</title>
        <authorList>
            <person name="Lin K."/>
            <person name="Geurts R."/>
            <person name="Zhang Z."/>
            <person name="Limpens E."/>
            <person name="Saunders D.G."/>
            <person name="Mu D."/>
            <person name="Pang E."/>
            <person name="Cao H."/>
            <person name="Cha H."/>
            <person name="Lin T."/>
            <person name="Zhou Q."/>
            <person name="Shang Y."/>
            <person name="Li Y."/>
            <person name="Ivanov S."/>
            <person name="Sharma T."/>
            <person name="Velzen R.V."/>
            <person name="Ruijter N.D."/>
            <person name="Aanen D.K."/>
            <person name="Win J."/>
            <person name="Kamoun S."/>
            <person name="Bisseling T."/>
            <person name="Huang S."/>
        </authorList>
    </citation>
    <scope>NUCLEOTIDE SEQUENCE [LARGE SCALE GENOMIC DNA]</scope>
    <source>
        <strain evidence="2">DAOM197198w</strain>
    </source>
</reference>
<keyword evidence="2" id="KW-1185">Reference proteome</keyword>
<proteinExistence type="predicted"/>
<gene>
    <name evidence="1" type="ORF">RirG_002840</name>
</gene>
<sequence>MDVGKFINQFSDFNQKNNLITLENIQGQLTQQGVEAIVTSPAIPNLPLNLNIPSLLAQVFFKGVSGGISKAAVKPKVFCGEGPNIKLFIPTGNDTVYVNLLNTRSDIITAN</sequence>
<dbReference type="HOGENOM" id="CLU_2159770_0_0_1"/>
<name>A0A015KD87_RHIIW</name>
<dbReference type="OrthoDB" id="5540378at2759"/>
<organism evidence="1 2">
    <name type="scientific">Rhizophagus irregularis (strain DAOM 197198w)</name>
    <name type="common">Glomus intraradices</name>
    <dbReference type="NCBI Taxonomy" id="1432141"/>
    <lineage>
        <taxon>Eukaryota</taxon>
        <taxon>Fungi</taxon>
        <taxon>Fungi incertae sedis</taxon>
        <taxon>Mucoromycota</taxon>
        <taxon>Glomeromycotina</taxon>
        <taxon>Glomeromycetes</taxon>
        <taxon>Glomerales</taxon>
        <taxon>Glomeraceae</taxon>
        <taxon>Rhizophagus</taxon>
    </lineage>
</organism>
<dbReference type="Proteomes" id="UP000022910">
    <property type="component" value="Unassembled WGS sequence"/>
</dbReference>